<gene>
    <name evidence="2" type="ORF">FOZ62_023655</name>
</gene>
<feature type="compositionally biased region" description="Polar residues" evidence="1">
    <location>
        <begin position="52"/>
        <end position="69"/>
    </location>
</feature>
<dbReference type="AlphaFoldDB" id="A0A7J6NZG7"/>
<dbReference type="Proteomes" id="UP000574390">
    <property type="component" value="Unassembled WGS sequence"/>
</dbReference>
<feature type="region of interest" description="Disordered" evidence="1">
    <location>
        <begin position="614"/>
        <end position="636"/>
    </location>
</feature>
<reference evidence="2 3" key="1">
    <citation type="submission" date="2020-04" db="EMBL/GenBank/DDBJ databases">
        <title>Perkinsus olseni comparative genomics.</title>
        <authorList>
            <person name="Bogema D.R."/>
        </authorList>
    </citation>
    <scope>NUCLEOTIDE SEQUENCE [LARGE SCALE GENOMIC DNA]</scope>
    <source>
        <strain evidence="2">ATCC PRA-205</strain>
    </source>
</reference>
<feature type="compositionally biased region" description="Basic and acidic residues" evidence="1">
    <location>
        <begin position="614"/>
        <end position="632"/>
    </location>
</feature>
<evidence type="ECO:0000313" key="2">
    <source>
        <dbReference type="EMBL" id="KAF4689274.1"/>
    </source>
</evidence>
<name>A0A7J6NZG7_PEROL</name>
<proteinExistence type="predicted"/>
<evidence type="ECO:0000256" key="1">
    <source>
        <dbReference type="SAM" id="MobiDB-lite"/>
    </source>
</evidence>
<comment type="caution">
    <text evidence="2">The sequence shown here is derived from an EMBL/GenBank/DDBJ whole genome shotgun (WGS) entry which is preliminary data.</text>
</comment>
<feature type="region of interest" description="Disordered" evidence="1">
    <location>
        <begin position="44"/>
        <end position="69"/>
    </location>
</feature>
<accession>A0A7J6NZG7</accession>
<evidence type="ECO:0000313" key="3">
    <source>
        <dbReference type="Proteomes" id="UP000574390"/>
    </source>
</evidence>
<sequence length="691" mass="78603">MQKGDDEQHKGERQRHLYDRFSVDDKWAGFANQGTSRHMQIEPVKKKRRLGNANSLDGTASTPQATGRSEQNYHQLTPEGDHIQCALGYEGARGEYGGKLQYVSRTMNSLKYGHLLGVSVNRGIMARFKSGTQFSILKQRKVAKGAMDEDRVLSLKGHLMGQVIGLAPWEPSMLHLLRKGFNKSQLPLPCPSVWEHNSVNERGDVCRVHEIITLNYSLPDGRRKGVPWNIWVYLDMRVVEEGFKVASIFTTLLHYMPVEELRFNITRLRELEERAKRAIPSTTKAFTSEYLAGLCERQLRYYNEYIPQNQSHSAKVEVESQGRAITQRLMNMDSRSHLTLIHGSMLADVAMLHARCEGTQNAPAAAAAVRPTTGQPVQNYWDSTPDGERVHCALGFDPESDSPSVRGLNYVARSRSSPQYGYLLEVSVWPGLKDRLKREFSIGERSAAAEKKLEGERVHNLKGHLMGELPVLSPWERLMLSYLDRGYNRDKLPFPCPPSSERKRRVQSRNICRAEETRNLITSNHDVSTEVGWTLWLELEVAVPSEGFRISSLFTSLWNHTPETELNFDMKRLRELEEGAERALIDETKVSDRLHMRRLCKQQLRNYMEYIREREGRPTEAGPKERPSRRNDWVTSDDSARETLMWLLTGVSTALPGNLKLNGGPYKTISYEGSMAVEGTPVGKVLNRVLS</sequence>
<protein>
    <submittedName>
        <fullName evidence="2">Uncharacterized protein</fullName>
    </submittedName>
</protein>
<dbReference type="EMBL" id="JABANM010036559">
    <property type="protein sequence ID" value="KAF4689274.1"/>
    <property type="molecule type" value="Genomic_DNA"/>
</dbReference>
<organism evidence="2 3">
    <name type="scientific">Perkinsus olseni</name>
    <name type="common">Perkinsus atlanticus</name>
    <dbReference type="NCBI Taxonomy" id="32597"/>
    <lineage>
        <taxon>Eukaryota</taxon>
        <taxon>Sar</taxon>
        <taxon>Alveolata</taxon>
        <taxon>Perkinsozoa</taxon>
        <taxon>Perkinsea</taxon>
        <taxon>Perkinsida</taxon>
        <taxon>Perkinsidae</taxon>
        <taxon>Perkinsus</taxon>
    </lineage>
</organism>